<keyword evidence="4" id="KW-1185">Reference proteome</keyword>
<dbReference type="Pfam" id="PF19650">
    <property type="entry name" value="DUF6153"/>
    <property type="match status" value="1"/>
</dbReference>
<evidence type="ECO:0000313" key="3">
    <source>
        <dbReference type="EMBL" id="PWV79646.1"/>
    </source>
</evidence>
<feature type="transmembrane region" description="Helical" evidence="2">
    <location>
        <begin position="167"/>
        <end position="188"/>
    </location>
</feature>
<gene>
    <name evidence="3" type="ORF">DFR69_102711</name>
</gene>
<protein>
    <submittedName>
        <fullName evidence="3">Uncharacterized protein</fullName>
    </submittedName>
</protein>
<comment type="caution">
    <text evidence="3">The sequence shown here is derived from an EMBL/GenBank/DDBJ whole genome shotgun (WGS) entry which is preliminary data.</text>
</comment>
<evidence type="ECO:0000256" key="1">
    <source>
        <dbReference type="SAM" id="MobiDB-lite"/>
    </source>
</evidence>
<dbReference type="EMBL" id="QGTL01000002">
    <property type="protein sequence ID" value="PWV79646.1"/>
    <property type="molecule type" value="Genomic_DNA"/>
</dbReference>
<dbReference type="Proteomes" id="UP000246410">
    <property type="component" value="Unassembled WGS sequence"/>
</dbReference>
<dbReference type="AlphaFoldDB" id="A0A317NW71"/>
<feature type="region of interest" description="Disordered" evidence="1">
    <location>
        <begin position="18"/>
        <end position="39"/>
    </location>
</feature>
<feature type="region of interest" description="Disordered" evidence="1">
    <location>
        <begin position="78"/>
        <end position="102"/>
    </location>
</feature>
<dbReference type="InterPro" id="IPR046151">
    <property type="entry name" value="DUF6153"/>
</dbReference>
<organism evidence="3 4">
    <name type="scientific">Nocardia neocaledoniensis</name>
    <dbReference type="NCBI Taxonomy" id="236511"/>
    <lineage>
        <taxon>Bacteria</taxon>
        <taxon>Bacillati</taxon>
        <taxon>Actinomycetota</taxon>
        <taxon>Actinomycetes</taxon>
        <taxon>Mycobacteriales</taxon>
        <taxon>Nocardiaceae</taxon>
        <taxon>Nocardia</taxon>
    </lineage>
</organism>
<accession>A0A317NW71</accession>
<keyword evidence="2" id="KW-0812">Transmembrane</keyword>
<reference evidence="3 4" key="1">
    <citation type="submission" date="2018-05" db="EMBL/GenBank/DDBJ databases">
        <title>Genomic Encyclopedia of Type Strains, Phase IV (KMG-IV): sequencing the most valuable type-strain genomes for metagenomic binning, comparative biology and taxonomic classification.</title>
        <authorList>
            <person name="Goeker M."/>
        </authorList>
    </citation>
    <scope>NUCLEOTIDE SEQUENCE [LARGE SCALE GENOMIC DNA]</scope>
    <source>
        <strain evidence="3 4">DSM 44717</strain>
    </source>
</reference>
<feature type="compositionally biased region" description="Low complexity" evidence="1">
    <location>
        <begin position="85"/>
        <end position="101"/>
    </location>
</feature>
<evidence type="ECO:0000256" key="2">
    <source>
        <dbReference type="SAM" id="Phobius"/>
    </source>
</evidence>
<evidence type="ECO:0000313" key="4">
    <source>
        <dbReference type="Proteomes" id="UP000246410"/>
    </source>
</evidence>
<proteinExistence type="predicted"/>
<keyword evidence="2" id="KW-1133">Transmembrane helix</keyword>
<keyword evidence="2" id="KW-0472">Membrane</keyword>
<sequence>MAGIVAMHSAVFGTAHASAGGPEHAAGTHAVGAPAETETRPAALPAPAIQAGTATDHRPHSESVSDTALTAAATTLPAGSADTQPTTSPVGPASAPPAGSADTQPMIWPTPSATGTVVDDHAAVAPSSATASAVGMMPVATPNTTAPAGDPHAGSGCGSAGCDEHAAVHSCVFVLVALAAAMALVLLYRLTDDLAAIVAAAARPWRGRRERPPPWTVLSLAQLAILRI</sequence>
<name>A0A317NW71_9NOCA</name>